<name>A0A6C0DV85_9ZZZZ</name>
<reference evidence="1" key="1">
    <citation type="journal article" date="2020" name="Nature">
        <title>Giant virus diversity and host interactions through global metagenomics.</title>
        <authorList>
            <person name="Schulz F."/>
            <person name="Roux S."/>
            <person name="Paez-Espino D."/>
            <person name="Jungbluth S."/>
            <person name="Walsh D.A."/>
            <person name="Denef V.J."/>
            <person name="McMahon K.D."/>
            <person name="Konstantinidis K.T."/>
            <person name="Eloe-Fadrosh E.A."/>
            <person name="Kyrpides N.C."/>
            <person name="Woyke T."/>
        </authorList>
    </citation>
    <scope>NUCLEOTIDE SEQUENCE</scope>
    <source>
        <strain evidence="1">GVMAG-M-3300023174-75</strain>
    </source>
</reference>
<dbReference type="AlphaFoldDB" id="A0A6C0DV85"/>
<sequence>MASLGTSVASQDILVKMLLKKVIEKEEEYILQYIKLKKLYPLCKNLPIKTEFEKLLEIRRLNLEFKLQTKEKQHSALFKILEYLNNLEEKTKKLDIQEILQKMSLLENEIGKLQNIINS</sequence>
<evidence type="ECO:0000313" key="1">
    <source>
        <dbReference type="EMBL" id="QHT20757.1"/>
    </source>
</evidence>
<proteinExistence type="predicted"/>
<dbReference type="EMBL" id="MN739683">
    <property type="protein sequence ID" value="QHT20757.1"/>
    <property type="molecule type" value="Genomic_DNA"/>
</dbReference>
<protein>
    <submittedName>
        <fullName evidence="1">Uncharacterized protein</fullName>
    </submittedName>
</protein>
<accession>A0A6C0DV85</accession>
<organism evidence="1">
    <name type="scientific">viral metagenome</name>
    <dbReference type="NCBI Taxonomy" id="1070528"/>
    <lineage>
        <taxon>unclassified sequences</taxon>
        <taxon>metagenomes</taxon>
        <taxon>organismal metagenomes</taxon>
    </lineage>
</organism>